<evidence type="ECO:0000256" key="3">
    <source>
        <dbReference type="SAM" id="SignalP"/>
    </source>
</evidence>
<dbReference type="Proteomes" id="UP001652564">
    <property type="component" value="Unassembled WGS sequence"/>
</dbReference>
<reference evidence="5 6" key="1">
    <citation type="submission" date="2022-10" db="EMBL/GenBank/DDBJ databases">
        <title>Defluviimonas sp. nov., isolated from ocean surface sediments.</title>
        <authorList>
            <person name="He W."/>
            <person name="Wang L."/>
            <person name="Zhang D.-F."/>
        </authorList>
    </citation>
    <scope>NUCLEOTIDE SEQUENCE [LARGE SCALE GENOMIC DNA]</scope>
    <source>
        <strain evidence="5 6">WL0050</strain>
    </source>
</reference>
<gene>
    <name evidence="5" type="ORF">OEZ71_19925</name>
</gene>
<keyword evidence="2" id="KW-0472">Membrane</keyword>
<dbReference type="EMBL" id="JAOWKZ010000006">
    <property type="protein sequence ID" value="MCV2874575.1"/>
    <property type="molecule type" value="Genomic_DNA"/>
</dbReference>
<evidence type="ECO:0000313" key="5">
    <source>
        <dbReference type="EMBL" id="MCV2874575.1"/>
    </source>
</evidence>
<name>A0ABT2ZTT4_9RHOB</name>
<organism evidence="5 6">
    <name type="scientific">Albidovulum litorale</name>
    <dbReference type="NCBI Taxonomy" id="2984134"/>
    <lineage>
        <taxon>Bacteria</taxon>
        <taxon>Pseudomonadati</taxon>
        <taxon>Pseudomonadota</taxon>
        <taxon>Alphaproteobacteria</taxon>
        <taxon>Rhodobacterales</taxon>
        <taxon>Paracoccaceae</taxon>
        <taxon>Albidovulum</taxon>
    </lineage>
</organism>
<feature type="signal peptide" evidence="3">
    <location>
        <begin position="1"/>
        <end position="26"/>
    </location>
</feature>
<comment type="subcellular location">
    <subcellularLocation>
        <location evidence="1">Membrane</location>
    </subcellularLocation>
</comment>
<accession>A0ABT2ZTT4</accession>
<keyword evidence="3" id="KW-0732">Signal</keyword>
<protein>
    <submittedName>
        <fullName evidence="5">Outer membrane protein assembly factor</fullName>
    </submittedName>
</protein>
<dbReference type="Pfam" id="PF01103">
    <property type="entry name" value="Omp85"/>
    <property type="match status" value="1"/>
</dbReference>
<feature type="domain" description="Bacterial surface antigen (D15)" evidence="4">
    <location>
        <begin position="105"/>
        <end position="381"/>
    </location>
</feature>
<evidence type="ECO:0000256" key="2">
    <source>
        <dbReference type="ARBA" id="ARBA00023136"/>
    </source>
</evidence>
<keyword evidence="6" id="KW-1185">Reference proteome</keyword>
<feature type="chain" id="PRO_5045996318" evidence="3">
    <location>
        <begin position="27"/>
        <end position="381"/>
    </location>
</feature>
<evidence type="ECO:0000256" key="1">
    <source>
        <dbReference type="ARBA" id="ARBA00004370"/>
    </source>
</evidence>
<dbReference type="Gene3D" id="2.40.160.50">
    <property type="entry name" value="membrane protein fhac: a member of the omp85/tpsb transporter family"/>
    <property type="match status" value="1"/>
</dbReference>
<proteinExistence type="predicted"/>
<dbReference type="InterPro" id="IPR000184">
    <property type="entry name" value="Bac_surfAg_D15"/>
</dbReference>
<sequence length="381" mass="39564">MMIKKVLRAGVVSALLLSSGSSAALAQVSLLERELANPQAAAKADLGFRRGSVIVAPIPFSNPMIGSGLTLGAGYLFTLPGSKPSGAGLAKLKSSNGSEGLGGGFSLSFADGGWSVSLFAAEATLFYDFPLGSSVNIPIKQTGEAYALRVDRGISESLSAGVSFTYLDSTIGINSPGLGVLPPILRPDADLSLGKVGLDVTFDTRDDTFYPTEGTLVAASLSYGVEVDSIFGGNFKVLDRSYTKGLLSAAHYREVGESGVLAAKASLCGLAYSAPFFDACGVGLANGLRGFGALDDLEPWSAAVQAEYRGRLSNRFGYVVFAGFGGGGESLGSMSFDSGGFAAGVGLRVRVSRKFGLDYAIDYARNDDQEDFLYVTLGQRF</sequence>
<evidence type="ECO:0000259" key="4">
    <source>
        <dbReference type="Pfam" id="PF01103"/>
    </source>
</evidence>
<comment type="caution">
    <text evidence="5">The sequence shown here is derived from an EMBL/GenBank/DDBJ whole genome shotgun (WGS) entry which is preliminary data.</text>
</comment>
<evidence type="ECO:0000313" key="6">
    <source>
        <dbReference type="Proteomes" id="UP001652564"/>
    </source>
</evidence>